<dbReference type="AlphaFoldDB" id="A0A094LBE4"/>
<sequence length="148" mass="17765">MNELEKTSAYEFYLLLLERTIQLKEYELFEQFGGLKDRFDRYIGMRIAHLLYENGFIDLAIEVYRSINDLYIWDAQAFVNMIEGLTVRNEISDAIQYGMLAFSLGHKDFRLYKYVIELMKLNDMKEEMKSILRQAQNIYPDSKWLMNQ</sequence>
<dbReference type="EMBL" id="JPZO01000129">
    <property type="protein sequence ID" value="KFZ32213.1"/>
    <property type="molecule type" value="Genomic_DNA"/>
</dbReference>
<accession>A0A094LBE4</accession>
<evidence type="ECO:0000313" key="1">
    <source>
        <dbReference type="EMBL" id="KFZ32213.1"/>
    </source>
</evidence>
<reference evidence="1" key="1">
    <citation type="submission" date="2014-08" db="EMBL/GenBank/DDBJ databases">
        <title>Fullgenome sequencing of Anoxybacillus sp.25 isolate from Garga hot-spring Russia.</title>
        <authorList>
            <person name="Rozanov A.S."/>
            <person name="Kotenko A.V."/>
            <person name="Malup T.K."/>
            <person name="Peltek S.E."/>
        </authorList>
    </citation>
    <scope>NUCLEOTIDE SEQUENCE [LARGE SCALE GENOMIC DNA]</scope>
    <source>
        <strain evidence="1">25</strain>
    </source>
</reference>
<gene>
    <name evidence="1" type="ORF">JS44_14915</name>
</gene>
<dbReference type="SUPFAM" id="SSF48452">
    <property type="entry name" value="TPR-like"/>
    <property type="match status" value="1"/>
</dbReference>
<protein>
    <submittedName>
        <fullName evidence="1">Uncharacterized protein</fullName>
    </submittedName>
</protein>
<name>A0A094LBE4_9BACL</name>
<proteinExistence type="predicted"/>
<organism evidence="1">
    <name type="scientific">Anoxybacillus flavithermus</name>
    <dbReference type="NCBI Taxonomy" id="33934"/>
    <lineage>
        <taxon>Bacteria</taxon>
        <taxon>Bacillati</taxon>
        <taxon>Bacillota</taxon>
        <taxon>Bacilli</taxon>
        <taxon>Bacillales</taxon>
        <taxon>Anoxybacillaceae</taxon>
        <taxon>Anoxybacillus</taxon>
    </lineage>
</organism>
<dbReference type="Gene3D" id="1.25.40.10">
    <property type="entry name" value="Tetratricopeptide repeat domain"/>
    <property type="match status" value="1"/>
</dbReference>
<comment type="caution">
    <text evidence="1">The sequence shown here is derived from an EMBL/GenBank/DDBJ whole genome shotgun (WGS) entry which is preliminary data.</text>
</comment>
<dbReference type="InterPro" id="IPR011990">
    <property type="entry name" value="TPR-like_helical_dom_sf"/>
</dbReference>